<feature type="transmembrane region" description="Helical" evidence="6">
    <location>
        <begin position="244"/>
        <end position="265"/>
    </location>
</feature>
<comment type="caution">
    <text evidence="7">The sequence shown here is derived from an EMBL/GenBank/DDBJ whole genome shotgun (WGS) entry which is preliminary data.</text>
</comment>
<comment type="subcellular location">
    <subcellularLocation>
        <location evidence="1">Membrane</location>
        <topology evidence="1">Single-pass membrane protein</topology>
    </subcellularLocation>
</comment>
<keyword evidence="2 6" id="KW-0812">Transmembrane</keyword>
<evidence type="ECO:0000256" key="5">
    <source>
        <dbReference type="SAM" id="MobiDB-lite"/>
    </source>
</evidence>
<feature type="compositionally biased region" description="Basic and acidic residues" evidence="5">
    <location>
        <begin position="491"/>
        <end position="507"/>
    </location>
</feature>
<accession>A0AA40DTQ7</accession>
<dbReference type="Proteomes" id="UP001172102">
    <property type="component" value="Unassembled WGS sequence"/>
</dbReference>
<evidence type="ECO:0000256" key="4">
    <source>
        <dbReference type="ARBA" id="ARBA00023136"/>
    </source>
</evidence>
<evidence type="ECO:0000313" key="8">
    <source>
        <dbReference type="Proteomes" id="UP001172102"/>
    </source>
</evidence>
<proteinExistence type="predicted"/>
<feature type="region of interest" description="Disordered" evidence="5">
    <location>
        <begin position="376"/>
        <end position="406"/>
    </location>
</feature>
<protein>
    <submittedName>
        <fullName evidence="7">Uncharacterized protein</fullName>
    </submittedName>
</protein>
<evidence type="ECO:0000256" key="6">
    <source>
        <dbReference type="SAM" id="Phobius"/>
    </source>
</evidence>
<keyword evidence="4 6" id="KW-0472">Membrane</keyword>
<dbReference type="GO" id="GO:0016020">
    <property type="term" value="C:membrane"/>
    <property type="evidence" value="ECO:0007669"/>
    <property type="project" value="UniProtKB-SubCell"/>
</dbReference>
<dbReference type="PANTHER" id="PTHR15549">
    <property type="entry name" value="PAIRED IMMUNOGLOBULIN-LIKE TYPE 2 RECEPTOR"/>
    <property type="match status" value="1"/>
</dbReference>
<feature type="compositionally biased region" description="Polar residues" evidence="5">
    <location>
        <begin position="1"/>
        <end position="10"/>
    </location>
</feature>
<evidence type="ECO:0000313" key="7">
    <source>
        <dbReference type="EMBL" id="KAK0715160.1"/>
    </source>
</evidence>
<dbReference type="InterPro" id="IPR051694">
    <property type="entry name" value="Immunoregulatory_rcpt-like"/>
</dbReference>
<feature type="region of interest" description="Disordered" evidence="5">
    <location>
        <begin position="1"/>
        <end position="190"/>
    </location>
</feature>
<dbReference type="GO" id="GO:0071944">
    <property type="term" value="C:cell periphery"/>
    <property type="evidence" value="ECO:0007669"/>
    <property type="project" value="UniProtKB-ARBA"/>
</dbReference>
<feature type="region of interest" description="Disordered" evidence="5">
    <location>
        <begin position="480"/>
        <end position="507"/>
    </location>
</feature>
<feature type="compositionally biased region" description="Basic and acidic residues" evidence="5">
    <location>
        <begin position="11"/>
        <end position="48"/>
    </location>
</feature>
<organism evidence="7 8">
    <name type="scientific">Lasiosphaeris hirsuta</name>
    <dbReference type="NCBI Taxonomy" id="260670"/>
    <lineage>
        <taxon>Eukaryota</taxon>
        <taxon>Fungi</taxon>
        <taxon>Dikarya</taxon>
        <taxon>Ascomycota</taxon>
        <taxon>Pezizomycotina</taxon>
        <taxon>Sordariomycetes</taxon>
        <taxon>Sordariomycetidae</taxon>
        <taxon>Sordariales</taxon>
        <taxon>Lasiosphaeriaceae</taxon>
        <taxon>Lasiosphaeris</taxon>
    </lineage>
</organism>
<keyword evidence="3 6" id="KW-1133">Transmembrane helix</keyword>
<dbReference type="AlphaFoldDB" id="A0AA40DTQ7"/>
<feature type="compositionally biased region" description="Low complexity" evidence="5">
    <location>
        <begin position="154"/>
        <end position="190"/>
    </location>
</feature>
<evidence type="ECO:0000256" key="2">
    <source>
        <dbReference type="ARBA" id="ARBA00022692"/>
    </source>
</evidence>
<dbReference type="EMBL" id="JAUKUA010000004">
    <property type="protein sequence ID" value="KAK0715160.1"/>
    <property type="molecule type" value="Genomic_DNA"/>
</dbReference>
<feature type="compositionally biased region" description="Polar residues" evidence="5">
    <location>
        <begin position="376"/>
        <end position="395"/>
    </location>
</feature>
<evidence type="ECO:0000256" key="3">
    <source>
        <dbReference type="ARBA" id="ARBA00022989"/>
    </source>
</evidence>
<evidence type="ECO:0000256" key="1">
    <source>
        <dbReference type="ARBA" id="ARBA00004167"/>
    </source>
</evidence>
<keyword evidence="8" id="KW-1185">Reference proteome</keyword>
<feature type="compositionally biased region" description="Low complexity" evidence="5">
    <location>
        <begin position="83"/>
        <end position="134"/>
    </location>
</feature>
<feature type="compositionally biased region" description="Pro residues" evidence="5">
    <location>
        <begin position="73"/>
        <end position="82"/>
    </location>
</feature>
<name>A0AA40DTQ7_9PEZI</name>
<sequence>MGELRTTQDLSPRKTLGDAIDKFFKKDEKNGKGDKEKEEPPNEKEGKLKIPILPSLIGKDPPEKTTTSIIDPSSPPTLPSPPTATEAPPKTTTTTPISIATSTTSTASTTSTTGTTSTTSVANTASTTSTTSVFTPPPLNLPTPDVTPTEPLAVSSPPVSSSSLDSSTSSDPLVATSTVGSTSSSSASVTPLSLIPGTRFSTITTSSGLAITGTAPDISAPATTSSSAATLDSQAKMLSSGQTVGVVIGSISSFFLVVALAVFACRRWTRHHHQDLAKLEPGDSDTLSRGGYSRMEDPVAVPDVEAARGLFALSSQLPEVAMPKPVFSKWFSQMRQAIPISFIRPFATASREAERVPQHPGTGCRRTPVSSMVSTMFNRQGSSPSAGRSTPSTFSGRPPGTPFRQSGVSEISSMWAATVAMRDTDSGTFVPTTPLRYPRGAPSGLYQEVMEPPLPRIPPELEAGSSRRIRISIPEALPKSVKARESVISSDSRDENSRFASDRNLRL</sequence>
<gene>
    <name evidence="7" type="ORF">B0H67DRAFT_235758</name>
</gene>
<reference evidence="7" key="1">
    <citation type="submission" date="2023-06" db="EMBL/GenBank/DDBJ databases">
        <title>Genome-scale phylogeny and comparative genomics of the fungal order Sordariales.</title>
        <authorList>
            <consortium name="Lawrence Berkeley National Laboratory"/>
            <person name="Hensen N."/>
            <person name="Bonometti L."/>
            <person name="Westerberg I."/>
            <person name="Brannstrom I.O."/>
            <person name="Guillou S."/>
            <person name="Cros-Aarteil S."/>
            <person name="Calhoun S."/>
            <person name="Haridas S."/>
            <person name="Kuo A."/>
            <person name="Mondo S."/>
            <person name="Pangilinan J."/>
            <person name="Riley R."/>
            <person name="Labutti K."/>
            <person name="Andreopoulos B."/>
            <person name="Lipzen A."/>
            <person name="Chen C."/>
            <person name="Yanf M."/>
            <person name="Daum C."/>
            <person name="Ng V."/>
            <person name="Clum A."/>
            <person name="Steindorff A."/>
            <person name="Ohm R."/>
            <person name="Martin F."/>
            <person name="Silar P."/>
            <person name="Natvig D."/>
            <person name="Lalanne C."/>
            <person name="Gautier V."/>
            <person name="Ament-Velasquez S.L."/>
            <person name="Kruys A."/>
            <person name="Hutchinson M.I."/>
            <person name="Powell A.J."/>
            <person name="Barry K."/>
            <person name="Miller A.N."/>
            <person name="Grigoriev I.V."/>
            <person name="Debuchy R."/>
            <person name="Gladieux P."/>
            <person name="Thoren M.H."/>
            <person name="Johannesson H."/>
        </authorList>
    </citation>
    <scope>NUCLEOTIDE SEQUENCE</scope>
    <source>
        <strain evidence="7">SMH4607-1</strain>
    </source>
</reference>